<name>A0A0A8ZE33_ARUDO</name>
<dbReference type="AlphaFoldDB" id="A0A0A8ZE33"/>
<accession>A0A0A8ZE33</accession>
<dbReference type="EMBL" id="GBRH01264803">
    <property type="protein sequence ID" value="JAD33092.1"/>
    <property type="molecule type" value="Transcribed_RNA"/>
</dbReference>
<proteinExistence type="predicted"/>
<evidence type="ECO:0000313" key="1">
    <source>
        <dbReference type="EMBL" id="JAD33092.1"/>
    </source>
</evidence>
<organism evidence="1">
    <name type="scientific">Arundo donax</name>
    <name type="common">Giant reed</name>
    <name type="synonym">Donax arundinaceus</name>
    <dbReference type="NCBI Taxonomy" id="35708"/>
    <lineage>
        <taxon>Eukaryota</taxon>
        <taxon>Viridiplantae</taxon>
        <taxon>Streptophyta</taxon>
        <taxon>Embryophyta</taxon>
        <taxon>Tracheophyta</taxon>
        <taxon>Spermatophyta</taxon>
        <taxon>Magnoliopsida</taxon>
        <taxon>Liliopsida</taxon>
        <taxon>Poales</taxon>
        <taxon>Poaceae</taxon>
        <taxon>PACMAD clade</taxon>
        <taxon>Arundinoideae</taxon>
        <taxon>Arundineae</taxon>
        <taxon>Arundo</taxon>
    </lineage>
</organism>
<reference evidence="1" key="2">
    <citation type="journal article" date="2015" name="Data Brief">
        <title>Shoot transcriptome of the giant reed, Arundo donax.</title>
        <authorList>
            <person name="Barrero R.A."/>
            <person name="Guerrero F.D."/>
            <person name="Moolhuijzen P."/>
            <person name="Goolsby J.A."/>
            <person name="Tidwell J."/>
            <person name="Bellgard S.E."/>
            <person name="Bellgard M.I."/>
        </authorList>
    </citation>
    <scope>NUCLEOTIDE SEQUENCE</scope>
    <source>
        <tissue evidence="1">Shoot tissue taken approximately 20 cm above the soil surface</tissue>
    </source>
</reference>
<sequence length="144" mass="15355">MLRGGPIDHPSWAVPNPYLHLLSEMAIGVLQESSKDTAPRAGTNTNDLEQFTVGLAKQPAELVQPLLSAVGTVHRSIHVPAPNHLSCHRSESSTPGMAQLTGVCSLRQLIEHPECMAFSPALLASLNNSATHEIASNAAQQPRI</sequence>
<reference evidence="1" key="1">
    <citation type="submission" date="2014-09" db="EMBL/GenBank/DDBJ databases">
        <authorList>
            <person name="Magalhaes I.L.F."/>
            <person name="Oliveira U."/>
            <person name="Santos F.R."/>
            <person name="Vidigal T.H.D.A."/>
            <person name="Brescovit A.D."/>
            <person name="Santos A.J."/>
        </authorList>
    </citation>
    <scope>NUCLEOTIDE SEQUENCE</scope>
    <source>
        <tissue evidence="1">Shoot tissue taken approximately 20 cm above the soil surface</tissue>
    </source>
</reference>
<protein>
    <submittedName>
        <fullName evidence="1">GSVIVT00025647001</fullName>
    </submittedName>
</protein>